<protein>
    <submittedName>
        <fullName evidence="1">Uncharacterized protein</fullName>
    </submittedName>
</protein>
<evidence type="ECO:0000313" key="1">
    <source>
        <dbReference type="EMBL" id="RAK92117.1"/>
    </source>
</evidence>
<organism evidence="1 2">
    <name type="scientific">Aspergillus costaricaensis CBS 115574</name>
    <dbReference type="NCBI Taxonomy" id="1448317"/>
    <lineage>
        <taxon>Eukaryota</taxon>
        <taxon>Fungi</taxon>
        <taxon>Dikarya</taxon>
        <taxon>Ascomycota</taxon>
        <taxon>Pezizomycotina</taxon>
        <taxon>Eurotiomycetes</taxon>
        <taxon>Eurotiomycetidae</taxon>
        <taxon>Eurotiales</taxon>
        <taxon>Aspergillaceae</taxon>
        <taxon>Aspergillus</taxon>
        <taxon>Aspergillus subgen. Circumdati</taxon>
    </lineage>
</organism>
<evidence type="ECO:0000313" key="2">
    <source>
        <dbReference type="Proteomes" id="UP000249748"/>
    </source>
</evidence>
<proteinExistence type="predicted"/>
<keyword evidence="2" id="KW-1185">Reference proteome</keyword>
<accession>A0ACD1INM5</accession>
<sequence>MDAINSVLALPKVPAHLLPRLVDCLLRTYPRKAQAGTRVPFRSAMMIIVNIIVVMTINVLIEKRKIQM</sequence>
<dbReference type="Proteomes" id="UP000249748">
    <property type="component" value="Unassembled WGS sequence"/>
</dbReference>
<gene>
    <name evidence="1" type="ORF">BO79DRAFT_62029</name>
</gene>
<dbReference type="EMBL" id="KZ824539">
    <property type="protein sequence ID" value="RAK92117.1"/>
    <property type="molecule type" value="Genomic_DNA"/>
</dbReference>
<name>A0ACD1INM5_9EURO</name>
<reference evidence="1" key="1">
    <citation type="submission" date="2018-02" db="EMBL/GenBank/DDBJ databases">
        <title>The genomes of Aspergillus section Nigri reveals drivers in fungal speciation.</title>
        <authorList>
            <consortium name="DOE Joint Genome Institute"/>
            <person name="Vesth T.C."/>
            <person name="Nybo J."/>
            <person name="Theobald S."/>
            <person name="Brandl J."/>
            <person name="Frisvad J.C."/>
            <person name="Nielsen K.F."/>
            <person name="Lyhne E.K."/>
            <person name="Kogle M.E."/>
            <person name="Kuo A."/>
            <person name="Riley R."/>
            <person name="Clum A."/>
            <person name="Nolan M."/>
            <person name="Lipzen A."/>
            <person name="Salamov A."/>
            <person name="Henrissat B."/>
            <person name="Wiebenga A."/>
            <person name="De vries R.P."/>
            <person name="Grigoriev I.V."/>
            <person name="Mortensen U.H."/>
            <person name="Andersen M.R."/>
            <person name="Baker S.E."/>
        </authorList>
    </citation>
    <scope>NUCLEOTIDE SEQUENCE</scope>
    <source>
        <strain evidence="1">CBS 115574</strain>
    </source>
</reference>